<sequence length="205" mass="21534">MIFTKTREAVTAPAATASAGRKKVLGVVAALAAAGALTAVAVPAAAQSPASHAASSAHSAHHHYLSPLQVASAYYASYNGDLAAGFDRYISKDLVLHGFNGPENRDDWINGDLNIKAGLTGFKMTVLDQIVEGDKVVTRWSFAGRHTGTVFGIPASGRDVQLSGISIDRVIRGQSVEHWSEGNFGVFLDELRGQTPPGTVHPSTK</sequence>
<evidence type="ECO:0000313" key="3">
    <source>
        <dbReference type="Proteomes" id="UP001501563"/>
    </source>
</evidence>
<evidence type="ECO:0008006" key="4">
    <source>
        <dbReference type="Google" id="ProtNLM"/>
    </source>
</evidence>
<proteinExistence type="predicted"/>
<dbReference type="InterPro" id="IPR032710">
    <property type="entry name" value="NTF2-like_dom_sf"/>
</dbReference>
<dbReference type="PANTHER" id="PTHR38436">
    <property type="entry name" value="POLYKETIDE CYCLASE SNOAL-LIKE DOMAIN"/>
    <property type="match status" value="1"/>
</dbReference>
<reference evidence="3" key="1">
    <citation type="journal article" date="2019" name="Int. J. Syst. Evol. Microbiol.">
        <title>The Global Catalogue of Microorganisms (GCM) 10K type strain sequencing project: providing services to taxonomists for standard genome sequencing and annotation.</title>
        <authorList>
            <consortium name="The Broad Institute Genomics Platform"/>
            <consortium name="The Broad Institute Genome Sequencing Center for Infectious Disease"/>
            <person name="Wu L."/>
            <person name="Ma J."/>
        </authorList>
    </citation>
    <scope>NUCLEOTIDE SEQUENCE [LARGE SCALE GENOMIC DNA]</scope>
    <source>
        <strain evidence="3">JCM 16578</strain>
    </source>
</reference>
<comment type="caution">
    <text evidence="2">The sequence shown here is derived from an EMBL/GenBank/DDBJ whole genome shotgun (WGS) entry which is preliminary data.</text>
</comment>
<dbReference type="InterPro" id="IPR009959">
    <property type="entry name" value="Cyclase_SnoaL-like"/>
</dbReference>
<dbReference type="PANTHER" id="PTHR38436:SF1">
    <property type="entry name" value="ESTER CYCLASE"/>
    <property type="match status" value="1"/>
</dbReference>
<evidence type="ECO:0000313" key="2">
    <source>
        <dbReference type="EMBL" id="GAA3878981.1"/>
    </source>
</evidence>
<dbReference type="SUPFAM" id="SSF54427">
    <property type="entry name" value="NTF2-like"/>
    <property type="match status" value="1"/>
</dbReference>
<gene>
    <name evidence="2" type="ORF">GCM10022207_51950</name>
</gene>
<name>A0ABP7KIL4_9ACTN</name>
<dbReference type="Pfam" id="PF07366">
    <property type="entry name" value="SnoaL"/>
    <property type="match status" value="1"/>
</dbReference>
<dbReference type="EMBL" id="BAAAZA010000015">
    <property type="protein sequence ID" value="GAA3878981.1"/>
    <property type="molecule type" value="Genomic_DNA"/>
</dbReference>
<organism evidence="2 3">
    <name type="scientific">Streptomyces lannensis</name>
    <dbReference type="NCBI Taxonomy" id="766498"/>
    <lineage>
        <taxon>Bacteria</taxon>
        <taxon>Bacillati</taxon>
        <taxon>Actinomycetota</taxon>
        <taxon>Actinomycetes</taxon>
        <taxon>Kitasatosporales</taxon>
        <taxon>Streptomycetaceae</taxon>
        <taxon>Streptomyces</taxon>
    </lineage>
</organism>
<dbReference type="Gene3D" id="3.10.450.50">
    <property type="match status" value="1"/>
</dbReference>
<protein>
    <recommendedName>
        <fullName evidence="4">Ester cyclase</fullName>
    </recommendedName>
</protein>
<keyword evidence="3" id="KW-1185">Reference proteome</keyword>
<accession>A0ABP7KIL4</accession>
<keyword evidence="1" id="KW-0732">Signal</keyword>
<feature type="signal peptide" evidence="1">
    <location>
        <begin position="1"/>
        <end position="41"/>
    </location>
</feature>
<feature type="chain" id="PRO_5045203000" description="Ester cyclase" evidence="1">
    <location>
        <begin position="42"/>
        <end position="205"/>
    </location>
</feature>
<dbReference type="RefSeq" id="WP_345551415.1">
    <property type="nucleotide sequence ID" value="NZ_BAAAZA010000015.1"/>
</dbReference>
<dbReference type="Proteomes" id="UP001501563">
    <property type="component" value="Unassembled WGS sequence"/>
</dbReference>
<evidence type="ECO:0000256" key="1">
    <source>
        <dbReference type="SAM" id="SignalP"/>
    </source>
</evidence>